<dbReference type="VEuPathDB" id="CryptoDB:Cvel_19351"/>
<evidence type="ECO:0000313" key="2">
    <source>
        <dbReference type="EMBL" id="CEM20356.1"/>
    </source>
</evidence>
<dbReference type="InterPro" id="IPR000048">
    <property type="entry name" value="IQ_motif_EF-hand-BS"/>
</dbReference>
<protein>
    <submittedName>
        <fullName evidence="2">Uncharacterized protein</fullName>
    </submittedName>
</protein>
<dbReference type="SMART" id="SM00015">
    <property type="entry name" value="IQ"/>
    <property type="match status" value="1"/>
</dbReference>
<feature type="compositionally biased region" description="Basic and acidic residues" evidence="1">
    <location>
        <begin position="219"/>
        <end position="229"/>
    </location>
</feature>
<accession>A0A0G4FY51</accession>
<name>A0A0G4FY51_9ALVE</name>
<evidence type="ECO:0000256" key="1">
    <source>
        <dbReference type="SAM" id="MobiDB-lite"/>
    </source>
</evidence>
<proteinExistence type="predicted"/>
<reference evidence="2" key="1">
    <citation type="submission" date="2014-11" db="EMBL/GenBank/DDBJ databases">
        <authorList>
            <person name="Otto D Thomas"/>
            <person name="Naeem Raeece"/>
        </authorList>
    </citation>
    <scope>NUCLEOTIDE SEQUENCE</scope>
</reference>
<dbReference type="EMBL" id="CDMZ01000731">
    <property type="protein sequence ID" value="CEM20356.1"/>
    <property type="molecule type" value="Genomic_DNA"/>
</dbReference>
<dbReference type="AlphaFoldDB" id="A0A0G4FY51"/>
<feature type="region of interest" description="Disordered" evidence="1">
    <location>
        <begin position="110"/>
        <end position="131"/>
    </location>
</feature>
<dbReference type="Pfam" id="PF00612">
    <property type="entry name" value="IQ"/>
    <property type="match status" value="1"/>
</dbReference>
<dbReference type="PROSITE" id="PS50096">
    <property type="entry name" value="IQ"/>
    <property type="match status" value="1"/>
</dbReference>
<organism evidence="2">
    <name type="scientific">Chromera velia CCMP2878</name>
    <dbReference type="NCBI Taxonomy" id="1169474"/>
    <lineage>
        <taxon>Eukaryota</taxon>
        <taxon>Sar</taxon>
        <taxon>Alveolata</taxon>
        <taxon>Colpodellida</taxon>
        <taxon>Chromeraceae</taxon>
        <taxon>Chromera</taxon>
    </lineage>
</organism>
<dbReference type="CDD" id="cd23767">
    <property type="entry name" value="IQCD"/>
    <property type="match status" value="1"/>
</dbReference>
<feature type="region of interest" description="Disordered" evidence="1">
    <location>
        <begin position="1"/>
        <end position="24"/>
    </location>
</feature>
<sequence length="505" mass="54786">MLQERHGVPTGLSSAPLDLPPRSVGPSLEETIASRAFKKAQEEAEAAAAHLGSCGVSLLPSDLIQRGKAASRRVSGAPTAFGALSRKARAGPRTRLVPLHGEGVGGLPHSASAALLPTSGSRPTSIPDDLHHSASAAHLGRPQAEGDVFSPSRTLGEGGVLGFGGGVKTECEGQTSTFMTSLPFGQGEVSTALLEESSASASYRGPVGGPESPSKRGAQSRDRGRDREGGGATLLPMKSVSSSNLPLQSIALSVSPSSSPSRSNRHGLPLPGRNFCRWMKYPRKRDNRDTKALEEATPGGSALVSLSAEMKRLSGGTGEAAYQRLKNRIGELHGRVGNLEKLMAFFDVDIDEDGSGFRVRSQAATIVQKRWRGFFARRKFLKLQSALERYRVRSFVHFGSAVMKWLEKRNHTDWVIKRWHQVCNEKAKKAVFKEKAVRQKLLNMSAHLVRTKAHLRSLSVHFDSWRRLATSRALQQASLGLKELKEKAFFIWSLSVRKKRQVSVV</sequence>
<gene>
    <name evidence="2" type="ORF">Cvel_19351</name>
</gene>
<feature type="region of interest" description="Disordered" evidence="1">
    <location>
        <begin position="197"/>
        <end position="240"/>
    </location>
</feature>